<evidence type="ECO:0000313" key="3">
    <source>
        <dbReference type="EMBL" id="TBU60120.1"/>
    </source>
</evidence>
<feature type="transmembrane region" description="Helical" evidence="2">
    <location>
        <begin position="37"/>
        <end position="58"/>
    </location>
</feature>
<accession>A0A4Q9PZS0</accession>
<keyword evidence="2" id="KW-0812">Transmembrane</keyword>
<keyword evidence="2" id="KW-0472">Membrane</keyword>
<dbReference type="EMBL" id="ML145107">
    <property type="protein sequence ID" value="TBU60120.1"/>
    <property type="molecule type" value="Genomic_DNA"/>
</dbReference>
<evidence type="ECO:0000256" key="2">
    <source>
        <dbReference type="SAM" id="Phobius"/>
    </source>
</evidence>
<dbReference type="Proteomes" id="UP000292082">
    <property type="component" value="Unassembled WGS sequence"/>
</dbReference>
<feature type="region of interest" description="Disordered" evidence="1">
    <location>
        <begin position="1"/>
        <end position="29"/>
    </location>
</feature>
<keyword evidence="4" id="KW-1185">Reference proteome</keyword>
<proteinExistence type="predicted"/>
<name>A0A4Q9PZS0_9APHY</name>
<dbReference type="AlphaFoldDB" id="A0A4Q9PZS0"/>
<feature type="compositionally biased region" description="Polar residues" evidence="1">
    <location>
        <begin position="1"/>
        <end position="27"/>
    </location>
</feature>
<organism evidence="3 4">
    <name type="scientific">Dichomitus squalens</name>
    <dbReference type="NCBI Taxonomy" id="114155"/>
    <lineage>
        <taxon>Eukaryota</taxon>
        <taxon>Fungi</taxon>
        <taxon>Dikarya</taxon>
        <taxon>Basidiomycota</taxon>
        <taxon>Agaricomycotina</taxon>
        <taxon>Agaricomycetes</taxon>
        <taxon>Polyporales</taxon>
        <taxon>Polyporaceae</taxon>
        <taxon>Dichomitus</taxon>
    </lineage>
</organism>
<keyword evidence="2" id="KW-1133">Transmembrane helix</keyword>
<evidence type="ECO:0000256" key="1">
    <source>
        <dbReference type="SAM" id="MobiDB-lite"/>
    </source>
</evidence>
<evidence type="ECO:0000313" key="4">
    <source>
        <dbReference type="Proteomes" id="UP000292082"/>
    </source>
</evidence>
<sequence>MASQSPSGSPTSTDSAPSETSSHSGNDNPGFKPGSSLPFSFLVTFIAIFLFFLGCGIGSRRVTRTLRRNLGLQVTGLELDRRQSRIPRARPLLLDVFPKETPSVLGGKGVEGMFSHSWKQLAPLGATYYPHHPGVKLPWRFVGRQDTAGSWHPAVCYARSHDCLHLPPLERRSCLHEPPTRQDAQRDRKCTGADAEYPIGSRAHSCPTRWTGHRVDWDMTLPCARNIRRRMRHRRTRGRWRRCR</sequence>
<gene>
    <name evidence="3" type="ORF">BD310DRAFT_815819</name>
</gene>
<protein>
    <submittedName>
        <fullName evidence="3">Uncharacterized protein</fullName>
    </submittedName>
</protein>
<reference evidence="3 4" key="1">
    <citation type="submission" date="2019-01" db="EMBL/GenBank/DDBJ databases">
        <title>Draft genome sequences of three monokaryotic isolates of the white-rot basidiomycete fungus Dichomitus squalens.</title>
        <authorList>
            <consortium name="DOE Joint Genome Institute"/>
            <person name="Lopez S.C."/>
            <person name="Andreopoulos B."/>
            <person name="Pangilinan J."/>
            <person name="Lipzen A."/>
            <person name="Riley R."/>
            <person name="Ahrendt S."/>
            <person name="Ng V."/>
            <person name="Barry K."/>
            <person name="Daum C."/>
            <person name="Grigoriev I.V."/>
            <person name="Hilden K.S."/>
            <person name="Makela M.R."/>
            <person name="de Vries R.P."/>
        </authorList>
    </citation>
    <scope>NUCLEOTIDE SEQUENCE [LARGE SCALE GENOMIC DNA]</scope>
    <source>
        <strain evidence="3 4">CBS 464.89</strain>
    </source>
</reference>